<evidence type="ECO:0000256" key="6">
    <source>
        <dbReference type="PROSITE-ProRule" id="PRU00042"/>
    </source>
</evidence>
<evidence type="ECO:0000256" key="5">
    <source>
        <dbReference type="ARBA" id="ARBA00023242"/>
    </source>
</evidence>
<dbReference type="InParanoid" id="A0A1D3CR99"/>
<feature type="region of interest" description="Disordered" evidence="7">
    <location>
        <begin position="442"/>
        <end position="466"/>
    </location>
</feature>
<feature type="region of interest" description="Disordered" evidence="7">
    <location>
        <begin position="1459"/>
        <end position="1528"/>
    </location>
</feature>
<keyword evidence="2" id="KW-0597">Phosphoprotein</keyword>
<feature type="compositionally biased region" description="Polar residues" evidence="7">
    <location>
        <begin position="2083"/>
        <end position="2092"/>
    </location>
</feature>
<dbReference type="GO" id="GO:0005634">
    <property type="term" value="C:nucleus"/>
    <property type="evidence" value="ECO:0007669"/>
    <property type="project" value="UniProtKB-SubCell"/>
</dbReference>
<proteinExistence type="predicted"/>
<feature type="region of interest" description="Disordered" evidence="7">
    <location>
        <begin position="2376"/>
        <end position="2402"/>
    </location>
</feature>
<feature type="region of interest" description="Disordered" evidence="7">
    <location>
        <begin position="2472"/>
        <end position="2506"/>
    </location>
</feature>
<protein>
    <recommendedName>
        <fullName evidence="8">C2H2-type domain-containing protein</fullName>
    </recommendedName>
</protein>
<evidence type="ECO:0000256" key="1">
    <source>
        <dbReference type="ARBA" id="ARBA00004123"/>
    </source>
</evidence>
<dbReference type="VEuPathDB" id="ToxoDB:LOC34624657"/>
<feature type="region of interest" description="Disordered" evidence="7">
    <location>
        <begin position="3126"/>
        <end position="3146"/>
    </location>
</feature>
<evidence type="ECO:0000259" key="8">
    <source>
        <dbReference type="PROSITE" id="PS50157"/>
    </source>
</evidence>
<dbReference type="PANTHER" id="PTHR15180">
    <property type="entry name" value="GENERAL TRANSCRIPTION FACTOR 3C POLYPEPTIDE 1"/>
    <property type="match status" value="1"/>
</dbReference>
<keyword evidence="4" id="KW-0804">Transcription</keyword>
<dbReference type="SUPFAM" id="SSF46785">
    <property type="entry name" value="Winged helix' DNA-binding domain"/>
    <property type="match status" value="1"/>
</dbReference>
<feature type="region of interest" description="Disordered" evidence="7">
    <location>
        <begin position="1693"/>
        <end position="1712"/>
    </location>
</feature>
<keyword evidence="3" id="KW-0238">DNA-binding</keyword>
<feature type="domain" description="C2H2-type" evidence="8">
    <location>
        <begin position="1547"/>
        <end position="1575"/>
    </location>
</feature>
<keyword evidence="6" id="KW-0479">Metal-binding</keyword>
<feature type="region of interest" description="Disordered" evidence="7">
    <location>
        <begin position="658"/>
        <end position="717"/>
    </location>
</feature>
<dbReference type="GO" id="GO:0008270">
    <property type="term" value="F:zinc ion binding"/>
    <property type="evidence" value="ECO:0007669"/>
    <property type="project" value="UniProtKB-KW"/>
</dbReference>
<dbReference type="InterPro" id="IPR036390">
    <property type="entry name" value="WH_DNA-bd_sf"/>
</dbReference>
<accession>A0A1D3CR99</accession>
<dbReference type="GO" id="GO:0006384">
    <property type="term" value="P:transcription initiation at RNA polymerase III promoter"/>
    <property type="evidence" value="ECO:0007669"/>
    <property type="project" value="InterPro"/>
</dbReference>
<dbReference type="InterPro" id="IPR013087">
    <property type="entry name" value="Znf_C2H2_type"/>
</dbReference>
<feature type="region of interest" description="Disordered" evidence="7">
    <location>
        <begin position="957"/>
        <end position="1004"/>
    </location>
</feature>
<sequence>MEAALLALALEELALHPFPGASFERLCLDLQDEHQLELDVFMRALLWRSLYRSPEVFFTDAASCGLHQVPPSRVSSTPSGADQERVEDRRLDWRDPAIPPELPVAPSVPCRLAELSNQAATTAHEAEAHASKGSRLLGSSCTTVEAAGDPSLEQQRRWLLVASGGIALRLLTAMDMSNDRNEFEHRVSEVHFQVLRNVARHKEHGQWQYRIAQELQLDPKTVFHHLKPLYRDDLIYHMQLSIPPAHKATESEVQRCGRRGLSTLGNTQLQRIGQDESLVVGRGTPQKTNLTMSALLWSTSFFSPLRLPIHIRGLMTLIHLLPLQQCATQLLRSAPNNILLEDEAPYLRFSDKQMRRLFYRVREALERSGHVRRVRAFCKQTVRYERCLLYTPSNGATTSLGTPIGLLQNEVKSEGGASILAQVKVEEGISLAAAAAAADLRDPLASSHSPRGPQGAPEGTEDADDTPSVVVELEGTSLGCLSAFLLKAAGSQGLTTVALSRLLGLDIKRSGKILAEFLRKNLVTRVAERRGKCFLYRYISRELPHLEALLAEASDPCAASTTPAAPAAPAGRASSALAACTPNPRIVAEAATAPTAALSEASVGPQAVESMQPLRHLLADSGAIQEACVAPSPSPASEAVSGVDRCIRSPPAPDAAASLVSARAQGGGDDGAAPCHTSCKAAEEGSRGRGGASRKRPQGASAARGVGAKRTRREMADASGVADTATCAAAGAGPKEAAACEATPQAASAAPPPAVASARDAWISSSSSGPRAVETASEEGGAHGVAEHGGSGRLSPPCIESLKAKAVKKGLPKRTLRLLETAQFAARLALFQQTVQEAGCCTIPSIGKAIADAEQTPNGPDRKTVQRMAEVAIQLEPRIRKGRLSSSKAHADRLEDGIAEPRTPSGDITFYYWANTHDEASAEQRVAALITQRRAQGCREAIRRNQLLLEGKLKEAGDDLRLGGGDQRLRAPAPAAQRRGGASGGPSEAVGAPGEESEGALLQGVAGEEASREALVDAQLKALENEITRLTDLEQRNACCRPTQPGPPATAASLLVVEKTLQKASSDDKVSFSQKHLAYYGFIFPVMIRAKCLHQYLLSLTLQLSCAADTTRQSSQAEIPALTVSTMIRRMPLESFLRLIGCGYALPLLDEHLAKESASRHPMHKLPGNLFKLLVFSSRQLQSYRQLHPKARLPLLGLGKKNAGTAIRRLLSLLGRMGIVSQVQGPLSSTHEGSLQKGSLSPHSWLLNKVLKLPAFSATPVTEFGEPPESKEFKGLCHEGVEAYWQQLQQQVSQYVLAERQLSWILSNDMQPSQFFSPHSEQIDNTPLSDREAADTPKTPEGSSQPIRKRQPMQLPEGFAVPEAFNPKNWKGQVAFTGAARAAIDAFAAETLERLKDAGGAELEAFVLNASSPQIVELAARVGYPTDAILRYLIRVFEIKGGSGNNQALLIGGSLRDGVQQHNGTQKAEEEHPSRPLCVASRHGGPAASQQGAADEDRQTRLTVAAGLSGSALPQDDSRVGPLGVSDAPARKRGPGLLVHRTKDVRFQCHICGHFYSWMKSISLHYERAHRQALPADETLYILPWERKRRLEDQRQKAELNKFKRRRRAAAPASKEELLTVEGDAIAVAEEASKARERFAARLPARGTVKSVEGQASANLEEEAILFSMSREDEISLIGAAVVAERLWQAAHNAQHHQRGSPAAEGGPLPGRASEGPLTHAWLFPGTSQSLPPADHHIWKILGALCKPPLSPESSRLYVGFVLSRRALNARIFSSFRRLDPSTLRHFILESRVPSAFEMRLHCEPREERQGALAPLRKSLVCRPLSSPRILMARNMLKASLFGFEGGLPSLPSVQLAALRELRPLELAALWRAWQRRGWVTAFKPPTVAFPREKREQVDPPGDSVGASARLPQQPYKRPEVATALEAKCRRPFVLSSGSRLSLFGRLRDYRSLAALLHSFGELTSLSEGCLASPSVLGSSDFPRKDDACGFSQRATGQNACSGAFDQKSEDSLATSAAPQDVEHAAPDPTNALLLAHLTGEVVLQFPKEEVASAEKDDVQLLQLLESERPAPSSPLSPFMPESSLSPVSTPTAGPPRPLRDQDGRVAVVGKVRMALDVDVSGCATLAALEGLARGRLWLSPFWGEEGRLPDSQEAQEAAADVELLNLLDGDDTLDAQDGDGVELWNEMPEWLSSLSLGRGEDPSELLSDRPLRRPTEGGIEAHITAHAAGVPEITAITCAVFGPLRESSGGRVTASPPTDRSTTVNTPLAVGASADAEEEAPLTPKADSLCGELRQAFACPPTVPSCAVGRLKAKQQQNPSATGLAEGHPGEAPRVPPGSHLVDGLYGAAGEFDAFDPSLLPPVITNRTASAAVSFTLPEEPEKTSRKAASQRGDAQKKAAARALRIRPGLSGGFPVSLPTYADDRKQHWRLAARAVEAFGPPECVCTPACCAGSLPGPEASADTVSLAAATSAAPAETEALSTPVHPLGALKRPPDDDEGPPGTRLGPFAALAGCLGALRGAQHLPASAAVRAALSSSSSDAGPLPKPLIEAVGETALAALRVQQHALLPLLPVPPEPAAARKIHDAAVKELSGVFEDPASASREGEAASQLDLCVCTALSLCPAWLLCSILRAKADGVAVHSLLLELSGELEMQAERKADTGDGAFGEASATTAADRDLQRAASLALKSATYKMAGASVEGDLGVGQRAVRHDWGTSVVGAADMWPLRKASDAATDSSCAPASLWCQLFLVSASVLCWLRLAVPVPGGSSWRLVAAAEAAARFCLRVRPVLSDAVASRWVVHGKTEETHCLSGETTCQRSQRAPSQEHITATTVRDASAEAHMYDKGSERSKAHEGHLPFIHDVQRPAMIPRAIWATWGPPGSSKLHPPAADKEIYLALSEAETATERQGALLPRGPSDLPTGEFLESLWDAREGDNTAGERHAEIARGFLSTMLTWLSTPQTPSGSSLMSPLGSTAPAEDPLRPLHLSRDLLPACAWLRLDGRLHASLVQLLSLRLWCLLLQRPGSTAQQLQGMLCLLDDCEVQFLLHCLAEEGIVTASTLWRPSHAVQASLKGVSRIAPRTSLGSGETDSLRDHDVCQGLDEASFAVHRNGVTVYSIEATNEHQEDPNPGLRAPEFDGGTPIESSDTWGHPISGKAALPAVSVAEYAFEVQTIYLPNAAADVLPKYALQIPLISLILQYFFMSESKSQVTAWAMMHSTQYYLPAGRRLQRSLTGQRFALTPTTFMGRQKLSAPAFRYTYTLRHSGNESCIRFINCYPPSKTQNTSSTENMLAGTGHLSYLRTHVVESGNTGLGTRPSSLFGEALLSPSVKLTLWYLSGSFESFGSLFRIILLHSILLFVIMMHNTDQTVAGLPSARLSQLASPQLMKKFRRDTILGSKHSALRDEMSAILQPNVPDICSRRGNRETETLQGYAGKYTNKINDSTYCHGSKKQSSETNKSDQVATLFASVGSKAEVPHSGLRSLRQYFSPDQLNEAFCTKFHVTDALTGRTEIMTARRPGKASAEVKFTAFDPYVASRARKSSVEKAKDNIEHDILGLMPKENQGVKDFLGTTIRHHRAAALECSETRVASSFVL</sequence>
<feature type="region of interest" description="Disordered" evidence="7">
    <location>
        <begin position="1315"/>
        <end position="1353"/>
    </location>
</feature>
<feature type="compositionally biased region" description="Low complexity" evidence="7">
    <location>
        <begin position="970"/>
        <end position="980"/>
    </location>
</feature>
<feature type="region of interest" description="Disordered" evidence="7">
    <location>
        <begin position="2318"/>
        <end position="2342"/>
    </location>
</feature>
<dbReference type="VEuPathDB" id="ToxoDB:LOC113147182"/>
<evidence type="ECO:0000256" key="7">
    <source>
        <dbReference type="SAM" id="MobiDB-lite"/>
    </source>
</evidence>
<dbReference type="EMBL" id="JROU02002250">
    <property type="protein sequence ID" value="OEH73726.1"/>
    <property type="molecule type" value="Genomic_DNA"/>
</dbReference>
<dbReference type="VEuPathDB" id="ToxoDB:cyc_00686"/>
<name>A0A1D3CR99_9EIME</name>
<gene>
    <name evidence="9" type="ORF">cyc_00686</name>
</gene>
<dbReference type="Pfam" id="PF04182">
    <property type="entry name" value="B-block_TFIIIC"/>
    <property type="match status" value="1"/>
</dbReference>
<feature type="region of interest" description="Disordered" evidence="7">
    <location>
        <begin position="762"/>
        <end position="794"/>
    </location>
</feature>
<dbReference type="GO" id="GO:0003677">
    <property type="term" value="F:DNA binding"/>
    <property type="evidence" value="ECO:0007669"/>
    <property type="project" value="UniProtKB-KW"/>
</dbReference>
<dbReference type="PROSITE" id="PS50157">
    <property type="entry name" value="ZINC_FINGER_C2H2_2"/>
    <property type="match status" value="1"/>
</dbReference>
<dbReference type="PROSITE" id="PS00028">
    <property type="entry name" value="ZINC_FINGER_C2H2_1"/>
    <property type="match status" value="1"/>
</dbReference>
<dbReference type="Proteomes" id="UP000095192">
    <property type="component" value="Unassembled WGS sequence"/>
</dbReference>
<keyword evidence="10" id="KW-1185">Reference proteome</keyword>
<evidence type="ECO:0000256" key="4">
    <source>
        <dbReference type="ARBA" id="ARBA00023163"/>
    </source>
</evidence>
<comment type="subcellular location">
    <subcellularLocation>
        <location evidence="1">Nucleus</location>
    </subcellularLocation>
</comment>
<evidence type="ECO:0000313" key="10">
    <source>
        <dbReference type="Proteomes" id="UP000095192"/>
    </source>
</evidence>
<keyword evidence="5" id="KW-0539">Nucleus</keyword>
<dbReference type="PANTHER" id="PTHR15180:SF1">
    <property type="entry name" value="GENERAL TRANSCRIPTION FACTOR 3C POLYPEPTIDE 1"/>
    <property type="match status" value="1"/>
</dbReference>
<evidence type="ECO:0000256" key="2">
    <source>
        <dbReference type="ARBA" id="ARBA00022553"/>
    </source>
</evidence>
<feature type="region of interest" description="Disordered" evidence="7">
    <location>
        <begin position="2248"/>
        <end position="2267"/>
    </location>
</feature>
<feature type="compositionally biased region" description="Low complexity" evidence="7">
    <location>
        <begin position="2472"/>
        <end position="2485"/>
    </location>
</feature>
<evidence type="ECO:0000256" key="3">
    <source>
        <dbReference type="ARBA" id="ARBA00023125"/>
    </source>
</evidence>
<reference evidence="9 10" key="1">
    <citation type="journal article" date="2016" name="BMC Genomics">
        <title>Comparative genomics reveals Cyclospora cayetanensis possesses coccidia-like metabolism and invasion components but unique surface antigens.</title>
        <authorList>
            <person name="Liu S."/>
            <person name="Wang L."/>
            <person name="Zheng H."/>
            <person name="Xu Z."/>
            <person name="Roellig D.M."/>
            <person name="Li N."/>
            <person name="Frace M.A."/>
            <person name="Tang K."/>
            <person name="Arrowood M.J."/>
            <person name="Moss D.M."/>
            <person name="Zhang L."/>
            <person name="Feng Y."/>
            <person name="Xiao L."/>
        </authorList>
    </citation>
    <scope>NUCLEOTIDE SEQUENCE [LARGE SCALE GENOMIC DNA]</scope>
    <source>
        <strain evidence="9 10">CHN_HEN01</strain>
    </source>
</reference>
<keyword evidence="6" id="KW-0863">Zinc-finger</keyword>
<keyword evidence="6" id="KW-0862">Zinc</keyword>
<feature type="region of interest" description="Disordered" evidence="7">
    <location>
        <begin position="2069"/>
        <end position="2102"/>
    </location>
</feature>
<feature type="compositionally biased region" description="Polar residues" evidence="7">
    <location>
        <begin position="1315"/>
        <end position="1328"/>
    </location>
</feature>
<dbReference type="GO" id="GO:0000127">
    <property type="term" value="C:transcription factor TFIIIC complex"/>
    <property type="evidence" value="ECO:0007669"/>
    <property type="project" value="InterPro"/>
</dbReference>
<feature type="compositionally biased region" description="Polar residues" evidence="7">
    <location>
        <begin position="2256"/>
        <end position="2267"/>
    </location>
</feature>
<comment type="caution">
    <text evidence="9">The sequence shown here is derived from an EMBL/GenBank/DDBJ whole genome shotgun (WGS) entry which is preliminary data.</text>
</comment>
<evidence type="ECO:0000313" key="9">
    <source>
        <dbReference type="EMBL" id="OEH73726.1"/>
    </source>
</evidence>
<organism evidence="9 10">
    <name type="scientific">Cyclospora cayetanensis</name>
    <dbReference type="NCBI Taxonomy" id="88456"/>
    <lineage>
        <taxon>Eukaryota</taxon>
        <taxon>Sar</taxon>
        <taxon>Alveolata</taxon>
        <taxon>Apicomplexa</taxon>
        <taxon>Conoidasida</taxon>
        <taxon>Coccidia</taxon>
        <taxon>Eucoccidiorida</taxon>
        <taxon>Eimeriorina</taxon>
        <taxon>Eimeriidae</taxon>
        <taxon>Cyclospora</taxon>
    </lineage>
</organism>
<dbReference type="InterPro" id="IPR044210">
    <property type="entry name" value="Tfc3-like"/>
</dbReference>
<dbReference type="InterPro" id="IPR007309">
    <property type="entry name" value="TFIIIC_Bblock-bd"/>
</dbReference>
<dbReference type="GO" id="GO:0042791">
    <property type="term" value="P:5S class rRNA transcription by RNA polymerase III"/>
    <property type="evidence" value="ECO:0007669"/>
    <property type="project" value="TreeGrafter"/>
</dbReference>